<dbReference type="EMBL" id="JABSTQ010011211">
    <property type="protein sequence ID" value="KAG0414042.1"/>
    <property type="molecule type" value="Genomic_DNA"/>
</dbReference>
<accession>A0AC60P425</accession>
<name>A0AC60P425_IXOPE</name>
<protein>
    <submittedName>
        <fullName evidence="1">Uncharacterized protein</fullName>
    </submittedName>
</protein>
<gene>
    <name evidence="1" type="ORF">HPB47_008811</name>
</gene>
<evidence type="ECO:0000313" key="1">
    <source>
        <dbReference type="EMBL" id="KAG0414042.1"/>
    </source>
</evidence>
<organism evidence="1 2">
    <name type="scientific">Ixodes persulcatus</name>
    <name type="common">Taiga tick</name>
    <dbReference type="NCBI Taxonomy" id="34615"/>
    <lineage>
        <taxon>Eukaryota</taxon>
        <taxon>Metazoa</taxon>
        <taxon>Ecdysozoa</taxon>
        <taxon>Arthropoda</taxon>
        <taxon>Chelicerata</taxon>
        <taxon>Arachnida</taxon>
        <taxon>Acari</taxon>
        <taxon>Parasitiformes</taxon>
        <taxon>Ixodida</taxon>
        <taxon>Ixodoidea</taxon>
        <taxon>Ixodidae</taxon>
        <taxon>Ixodinae</taxon>
        <taxon>Ixodes</taxon>
    </lineage>
</organism>
<evidence type="ECO:0000313" key="2">
    <source>
        <dbReference type="Proteomes" id="UP000805193"/>
    </source>
</evidence>
<proteinExistence type="predicted"/>
<keyword evidence="2" id="KW-1185">Reference proteome</keyword>
<sequence>MVAPPRLQLLQATQDHAAVTSCETSPPPSQEMDEDAEDFGPSNNANRFRSSDDSLKDANTSLQASWASREPDATDLKGLWEKSTTRTQRRAQLKASGQPLPTTSRKERVTLGTHVIKIQPTERCDVLVLDPEELKTVISSFAGDLKLLKYQILRVPTDGISRGVIHGCKPNEPTAKLLEALYADGVDVLTARPMGSKVELPLATSESNGARRALPLNRKAGGASAAGDTGNESGHLGLQRILQPAAKQGADA</sequence>
<dbReference type="Proteomes" id="UP000805193">
    <property type="component" value="Unassembled WGS sequence"/>
</dbReference>
<comment type="caution">
    <text evidence="1">The sequence shown here is derived from an EMBL/GenBank/DDBJ whole genome shotgun (WGS) entry which is preliminary data.</text>
</comment>
<reference evidence="1 2" key="1">
    <citation type="journal article" date="2020" name="Cell">
        <title>Large-Scale Comparative Analyses of Tick Genomes Elucidate Their Genetic Diversity and Vector Capacities.</title>
        <authorList>
            <consortium name="Tick Genome and Microbiome Consortium (TIGMIC)"/>
            <person name="Jia N."/>
            <person name="Wang J."/>
            <person name="Shi W."/>
            <person name="Du L."/>
            <person name="Sun Y."/>
            <person name="Zhan W."/>
            <person name="Jiang J.F."/>
            <person name="Wang Q."/>
            <person name="Zhang B."/>
            <person name="Ji P."/>
            <person name="Bell-Sakyi L."/>
            <person name="Cui X.M."/>
            <person name="Yuan T.T."/>
            <person name="Jiang B.G."/>
            <person name="Yang W.F."/>
            <person name="Lam T.T."/>
            <person name="Chang Q.C."/>
            <person name="Ding S.J."/>
            <person name="Wang X.J."/>
            <person name="Zhu J.G."/>
            <person name="Ruan X.D."/>
            <person name="Zhao L."/>
            <person name="Wei J.T."/>
            <person name="Ye R.Z."/>
            <person name="Que T.C."/>
            <person name="Du C.H."/>
            <person name="Zhou Y.H."/>
            <person name="Cheng J.X."/>
            <person name="Dai P.F."/>
            <person name="Guo W.B."/>
            <person name="Han X.H."/>
            <person name="Huang E.J."/>
            <person name="Li L.F."/>
            <person name="Wei W."/>
            <person name="Gao Y.C."/>
            <person name="Liu J.Z."/>
            <person name="Shao H.Z."/>
            <person name="Wang X."/>
            <person name="Wang C.C."/>
            <person name="Yang T.C."/>
            <person name="Huo Q.B."/>
            <person name="Li W."/>
            <person name="Chen H.Y."/>
            <person name="Chen S.E."/>
            <person name="Zhou L.G."/>
            <person name="Ni X.B."/>
            <person name="Tian J.H."/>
            <person name="Sheng Y."/>
            <person name="Liu T."/>
            <person name="Pan Y.S."/>
            <person name="Xia L.Y."/>
            <person name="Li J."/>
            <person name="Zhao F."/>
            <person name="Cao W.C."/>
        </authorList>
    </citation>
    <scope>NUCLEOTIDE SEQUENCE [LARGE SCALE GENOMIC DNA]</scope>
    <source>
        <strain evidence="1">Iper-2018</strain>
    </source>
</reference>